<dbReference type="InterPro" id="IPR036673">
    <property type="entry name" value="Cyanovirin-N_sf"/>
</dbReference>
<organism evidence="1 2">
    <name type="scientific">Aspergillus terreus</name>
    <dbReference type="NCBI Taxonomy" id="33178"/>
    <lineage>
        <taxon>Eukaryota</taxon>
        <taxon>Fungi</taxon>
        <taxon>Dikarya</taxon>
        <taxon>Ascomycota</taxon>
        <taxon>Pezizomycotina</taxon>
        <taxon>Eurotiomycetes</taxon>
        <taxon>Eurotiomycetidae</taxon>
        <taxon>Eurotiales</taxon>
        <taxon>Aspergillaceae</taxon>
        <taxon>Aspergillus</taxon>
        <taxon>Aspergillus subgen. Circumdati</taxon>
    </lineage>
</organism>
<evidence type="ECO:0000313" key="2">
    <source>
        <dbReference type="Proteomes" id="UP000452235"/>
    </source>
</evidence>
<dbReference type="AlphaFoldDB" id="A0A5M3ZC98"/>
<dbReference type="EMBL" id="BLJY01000009">
    <property type="protein sequence ID" value="GFF18927.1"/>
    <property type="molecule type" value="Genomic_DNA"/>
</dbReference>
<name>A0A5M3ZC98_ASPTE</name>
<dbReference type="SMART" id="SM01111">
    <property type="entry name" value="CVNH"/>
    <property type="match status" value="1"/>
</dbReference>
<proteinExistence type="predicted"/>
<reference evidence="1 2" key="1">
    <citation type="submission" date="2020-01" db="EMBL/GenBank/DDBJ databases">
        <title>Aspergillus terreus IFO 6365 whole genome shotgun sequence.</title>
        <authorList>
            <person name="Kanamasa S."/>
            <person name="Takahashi H."/>
        </authorList>
    </citation>
    <scope>NUCLEOTIDE SEQUENCE [LARGE SCALE GENOMIC DNA]</scope>
    <source>
        <strain evidence="1 2">IFO 6365</strain>
    </source>
</reference>
<accession>A0A5M3ZC98</accession>
<dbReference type="PANTHER" id="PTHR42076:SF1">
    <property type="entry name" value="CYANOVIRIN-N DOMAIN-CONTAINING PROTEIN"/>
    <property type="match status" value="1"/>
</dbReference>
<evidence type="ECO:0000313" key="1">
    <source>
        <dbReference type="EMBL" id="GFF18927.1"/>
    </source>
</evidence>
<dbReference type="SUPFAM" id="SSF51322">
    <property type="entry name" value="Cyanovirin-N"/>
    <property type="match status" value="1"/>
</dbReference>
<dbReference type="VEuPathDB" id="FungiDB:ATEG_07668"/>
<sequence>MSFDQSACDIHLNTEREGTTFLVAICNNDEGSGLTSEISLDNFLGNEDGHFVWGGKNITQSCRNMQLRREGPNRLPILHADLQNSAGDFVPAECHLEEHIWNIDGELLYKPDMD</sequence>
<dbReference type="Gene3D" id="2.30.60.10">
    <property type="entry name" value="Cyanovirin-N"/>
    <property type="match status" value="1"/>
</dbReference>
<gene>
    <name evidence="1" type="ORF">ATEIFO6365_0009029000</name>
</gene>
<dbReference type="Proteomes" id="UP000452235">
    <property type="component" value="Unassembled WGS sequence"/>
</dbReference>
<dbReference type="InterPro" id="IPR011058">
    <property type="entry name" value="Cyanovirin-N"/>
</dbReference>
<keyword evidence="2" id="KW-1185">Reference proteome</keyword>
<protein>
    <submittedName>
        <fullName evidence="1">Cyanovirin-N</fullName>
    </submittedName>
</protein>
<dbReference type="OrthoDB" id="2441380at2759"/>
<dbReference type="Pfam" id="PF08881">
    <property type="entry name" value="CVNH"/>
    <property type="match status" value="1"/>
</dbReference>
<comment type="caution">
    <text evidence="1">The sequence shown here is derived from an EMBL/GenBank/DDBJ whole genome shotgun (WGS) entry which is preliminary data.</text>
</comment>
<dbReference type="PANTHER" id="PTHR42076">
    <property type="entry name" value="CYANOVIRIN-N HOMOLOG"/>
    <property type="match status" value="1"/>
</dbReference>